<proteinExistence type="predicted"/>
<organism evidence="1 2">
    <name type="scientific">Yersinia ruckeri</name>
    <dbReference type="NCBI Taxonomy" id="29486"/>
    <lineage>
        <taxon>Bacteria</taxon>
        <taxon>Pseudomonadati</taxon>
        <taxon>Pseudomonadota</taxon>
        <taxon>Gammaproteobacteria</taxon>
        <taxon>Enterobacterales</taxon>
        <taxon>Yersiniaceae</taxon>
        <taxon>Yersinia</taxon>
    </lineage>
</organism>
<reference evidence="1 2" key="1">
    <citation type="submission" date="2018-06" db="EMBL/GenBank/DDBJ databases">
        <authorList>
            <consortium name="Pathogen Informatics"/>
            <person name="Doyle S."/>
        </authorList>
    </citation>
    <scope>NUCLEOTIDE SEQUENCE [LARGE SCALE GENOMIC DNA]</scope>
    <source>
        <strain evidence="1 2">NCTC10476</strain>
    </source>
</reference>
<evidence type="ECO:0000313" key="2">
    <source>
        <dbReference type="Proteomes" id="UP000255169"/>
    </source>
</evidence>
<dbReference type="EMBL" id="UHJG01000003">
    <property type="protein sequence ID" value="SUQ37446.1"/>
    <property type="molecule type" value="Genomic_DNA"/>
</dbReference>
<name>A0A380SA52_YERRU</name>
<gene>
    <name evidence="1" type="ORF">NCTC10476_03574</name>
</gene>
<dbReference type="AlphaFoldDB" id="A0A380SA52"/>
<dbReference type="Proteomes" id="UP000255169">
    <property type="component" value="Unassembled WGS sequence"/>
</dbReference>
<protein>
    <submittedName>
        <fullName evidence="1">Uncharacterized protein</fullName>
    </submittedName>
</protein>
<keyword evidence="2" id="KW-1185">Reference proteome</keyword>
<sequence length="30" mass="3518">MPKFLILNDIEDKISRLAYAYIESVFSPPF</sequence>
<evidence type="ECO:0000313" key="1">
    <source>
        <dbReference type="EMBL" id="SUQ37446.1"/>
    </source>
</evidence>
<accession>A0A380SA52</accession>